<dbReference type="SUPFAM" id="SSF56801">
    <property type="entry name" value="Acetyl-CoA synthetase-like"/>
    <property type="match status" value="1"/>
</dbReference>
<dbReference type="InterPro" id="IPR036736">
    <property type="entry name" value="ACP-like_sf"/>
</dbReference>
<keyword evidence="4" id="KW-0479">Metal-binding</keyword>
<dbReference type="NCBIfam" id="TIGR01733">
    <property type="entry name" value="AA-adenyl-dom"/>
    <property type="match status" value="1"/>
</dbReference>
<dbReference type="PROSITE" id="PS00012">
    <property type="entry name" value="PHOSPHOPANTETHEINE"/>
    <property type="match status" value="1"/>
</dbReference>
<dbReference type="InterPro" id="IPR045851">
    <property type="entry name" value="AMP-bd_C_sf"/>
</dbReference>
<dbReference type="Pfam" id="PF00550">
    <property type="entry name" value="PP-binding"/>
    <property type="match status" value="1"/>
</dbReference>
<dbReference type="SUPFAM" id="SSF47336">
    <property type="entry name" value="ACP-like"/>
    <property type="match status" value="1"/>
</dbReference>
<keyword evidence="2" id="KW-0596">Phosphopantetheine</keyword>
<dbReference type="SMART" id="SM00823">
    <property type="entry name" value="PKS_PP"/>
    <property type="match status" value="1"/>
</dbReference>
<dbReference type="Pfam" id="PF00501">
    <property type="entry name" value="AMP-binding"/>
    <property type="match status" value="1"/>
</dbReference>
<keyword evidence="3" id="KW-0597">Phosphoprotein</keyword>
<feature type="domain" description="Carrier" evidence="5">
    <location>
        <begin position="571"/>
        <end position="646"/>
    </location>
</feature>
<protein>
    <submittedName>
        <fullName evidence="6">Amino acid adenylation domain-containing protein</fullName>
    </submittedName>
</protein>
<dbReference type="InterPro" id="IPR000873">
    <property type="entry name" value="AMP-dep_synth/lig_dom"/>
</dbReference>
<dbReference type="Gene3D" id="3.30.300.30">
    <property type="match status" value="1"/>
</dbReference>
<evidence type="ECO:0000256" key="2">
    <source>
        <dbReference type="ARBA" id="ARBA00022450"/>
    </source>
</evidence>
<reference evidence="6" key="1">
    <citation type="submission" date="2019-10" db="EMBL/GenBank/DDBJ databases">
        <title>Rhizobium leguminosarum symbiovar viciae collection.</title>
        <authorList>
            <person name="Boivin S."/>
            <person name="Lepetit M."/>
        </authorList>
    </citation>
    <scope>NUCLEOTIDE SEQUENCE</scope>
    <source>
        <strain evidence="6">L143</strain>
    </source>
</reference>
<dbReference type="GO" id="GO:0046872">
    <property type="term" value="F:metal ion binding"/>
    <property type="evidence" value="ECO:0007669"/>
    <property type="project" value="UniProtKB-KW"/>
</dbReference>
<dbReference type="PANTHER" id="PTHR45527:SF1">
    <property type="entry name" value="FATTY ACID SYNTHASE"/>
    <property type="match status" value="1"/>
</dbReference>
<accession>A0A8I2GTM1</accession>
<dbReference type="InterPro" id="IPR023213">
    <property type="entry name" value="CAT-like_dom_sf"/>
</dbReference>
<dbReference type="InterPro" id="IPR020806">
    <property type="entry name" value="PKS_PP-bd"/>
</dbReference>
<dbReference type="InterPro" id="IPR025110">
    <property type="entry name" value="AMP-bd_C"/>
</dbReference>
<dbReference type="PANTHER" id="PTHR45527">
    <property type="entry name" value="NONRIBOSOMAL PEPTIDE SYNTHETASE"/>
    <property type="match status" value="1"/>
</dbReference>
<dbReference type="Proteomes" id="UP000662259">
    <property type="component" value="Unassembled WGS sequence"/>
</dbReference>
<proteinExistence type="predicted"/>
<dbReference type="GO" id="GO:0043041">
    <property type="term" value="P:amino acid activation for nonribosomal peptide biosynthetic process"/>
    <property type="evidence" value="ECO:0007669"/>
    <property type="project" value="TreeGrafter"/>
</dbReference>
<dbReference type="CDD" id="cd05930">
    <property type="entry name" value="A_NRPS"/>
    <property type="match status" value="1"/>
</dbReference>
<evidence type="ECO:0000256" key="4">
    <source>
        <dbReference type="ARBA" id="ARBA00022723"/>
    </source>
</evidence>
<dbReference type="Gene3D" id="3.40.50.12780">
    <property type="entry name" value="N-terminal domain of ligase-like"/>
    <property type="match status" value="1"/>
</dbReference>
<evidence type="ECO:0000256" key="1">
    <source>
        <dbReference type="ARBA" id="ARBA00001957"/>
    </source>
</evidence>
<dbReference type="AlphaFoldDB" id="A0A8I2GTM1"/>
<evidence type="ECO:0000313" key="7">
    <source>
        <dbReference type="Proteomes" id="UP000662259"/>
    </source>
</evidence>
<dbReference type="Gene3D" id="3.30.559.10">
    <property type="entry name" value="Chloramphenicol acetyltransferase-like domain"/>
    <property type="match status" value="1"/>
</dbReference>
<comment type="cofactor">
    <cofactor evidence="1">
        <name>pantetheine 4'-phosphate</name>
        <dbReference type="ChEBI" id="CHEBI:47942"/>
    </cofactor>
</comment>
<evidence type="ECO:0000259" key="5">
    <source>
        <dbReference type="PROSITE" id="PS50075"/>
    </source>
</evidence>
<dbReference type="GO" id="GO:0031177">
    <property type="term" value="F:phosphopantetheine binding"/>
    <property type="evidence" value="ECO:0007669"/>
    <property type="project" value="InterPro"/>
</dbReference>
<dbReference type="InterPro" id="IPR042099">
    <property type="entry name" value="ANL_N_sf"/>
</dbReference>
<dbReference type="PROSITE" id="PS50075">
    <property type="entry name" value="CARRIER"/>
    <property type="match status" value="1"/>
</dbReference>
<sequence length="1114" mass="122637">MTLRPPALGRGAVTDSLSLSEMVGRIGGTDPMTDSFMHQCLSSCRGCCDASGCLQSSQNFTSINRHFEVQATRTPDALALATEASSITFRELNARADHLASLLRWRGVGPESRAAIILPRSIDAVVSVLACLKVGAAYVPIGVTSPLRLIDDILDDARCQIILCHREARWSDRMEALPVDEVRFGGDDQGHASPEWPGDALAWILYTSGSSGQPKGVRGTHRGVLQRCEALWALQPFASGERAIQNTSLTVVDSPWELWGPLCQGVPVLLLDDQASQDLPRYVGALNAHRITRICLVPSLLHALLTNIHDLQQRLPHLRLWVVSGELLNVDLVRQFYAQLPEAVLLNQYGLTETSADITSFDTRSIASAPSDLIHAPIGVPFPGVHTFILDERLEPAHDGEEGELYVSGDCVADGYLRRPELTAERFLPNPFAVGSPVMLRTGDRARRLSTGDILITGRADRQVKVRGHRVELDGVEAMVCRHPGVGSAAVIYRTTPLGNPQLIAYFCKKLDGDAPTEAGLREFCANHALAHMIPHRFVELDEMPRTQSGKIDRKALGSSAAGEVPIIDRPDLSAVEDEVRRIWCRLLALPDIGVDESFFHSGGDSLLLMKLLKQLGDQFGRNIPMKQLASYPTIAFTCELIQGEEDSSAGPEALTWYNEAMQPAGADSVPLHQVPLSQSQTSIWIHEQMASDGNPYGITSAATLRGVLDIARLKGAFQSIVQAQPILSTRLVMDATGLQQRTVADDASFFEVIDGRRISDDNKHHFVADQVRLVSSRRLDLEREAPILVRVVLTAEDEAVLILQVHHLVSDGRSIGVLLDMIAEAYDAEIAGGQSQSPSPDYRFLAYCNRERILLPPPIRPTREASPTIQAENAAARIMAHWEEAISDLAFTPALPFDHPSAKQPSFAGREIIIEVERQLVDDQLQRIGKNGVTPFQLFFAAYAMALFRAFSYESQTIGFTHSLRPNRFDDALGCYVTLLPCFLHVTKDTTRLDLLAQVSDSLWSALQNGGIPFEAVLNHLRVNKRLSDFQGFQTVVSLDNRAVENLRLFGLDIEPRPVEKSGAQFPLSLNIETTRSGYRFLFEYQIKLFEEKTIAALGRDFLGELKSFADAV</sequence>
<dbReference type="EMBL" id="WIEZ01000015">
    <property type="protein sequence ID" value="NKM48184.1"/>
    <property type="molecule type" value="Genomic_DNA"/>
</dbReference>
<dbReference type="GO" id="GO:0044550">
    <property type="term" value="P:secondary metabolite biosynthetic process"/>
    <property type="evidence" value="ECO:0007669"/>
    <property type="project" value="TreeGrafter"/>
</dbReference>
<gene>
    <name evidence="6" type="ORF">GFL91_25095</name>
</gene>
<dbReference type="InterPro" id="IPR020845">
    <property type="entry name" value="AMP-binding_CS"/>
</dbReference>
<dbReference type="InterPro" id="IPR006162">
    <property type="entry name" value="Ppantetheine_attach_site"/>
</dbReference>
<dbReference type="Gene3D" id="3.30.559.30">
    <property type="entry name" value="Nonribosomal peptide synthetase, condensation domain"/>
    <property type="match status" value="1"/>
</dbReference>
<dbReference type="InterPro" id="IPR010071">
    <property type="entry name" value="AA_adenyl_dom"/>
</dbReference>
<dbReference type="InterPro" id="IPR009081">
    <property type="entry name" value="PP-bd_ACP"/>
</dbReference>
<name>A0A8I2GTM1_RHILV</name>
<organism evidence="6 7">
    <name type="scientific">Rhizobium leguminosarum bv. viciae</name>
    <dbReference type="NCBI Taxonomy" id="387"/>
    <lineage>
        <taxon>Bacteria</taxon>
        <taxon>Pseudomonadati</taxon>
        <taxon>Pseudomonadota</taxon>
        <taxon>Alphaproteobacteria</taxon>
        <taxon>Hyphomicrobiales</taxon>
        <taxon>Rhizobiaceae</taxon>
        <taxon>Rhizobium/Agrobacterium group</taxon>
        <taxon>Rhizobium</taxon>
    </lineage>
</organism>
<dbReference type="Pfam" id="PF00668">
    <property type="entry name" value="Condensation"/>
    <property type="match status" value="1"/>
</dbReference>
<dbReference type="InterPro" id="IPR001242">
    <property type="entry name" value="Condensation_dom"/>
</dbReference>
<dbReference type="GO" id="GO:0003824">
    <property type="term" value="F:catalytic activity"/>
    <property type="evidence" value="ECO:0007669"/>
    <property type="project" value="InterPro"/>
</dbReference>
<evidence type="ECO:0000256" key="3">
    <source>
        <dbReference type="ARBA" id="ARBA00022553"/>
    </source>
</evidence>
<dbReference type="Pfam" id="PF13193">
    <property type="entry name" value="AMP-binding_C"/>
    <property type="match status" value="1"/>
</dbReference>
<evidence type="ECO:0000313" key="6">
    <source>
        <dbReference type="EMBL" id="NKM48184.1"/>
    </source>
</evidence>
<dbReference type="PROSITE" id="PS00455">
    <property type="entry name" value="AMP_BINDING"/>
    <property type="match status" value="1"/>
</dbReference>
<comment type="caution">
    <text evidence="6">The sequence shown here is derived from an EMBL/GenBank/DDBJ whole genome shotgun (WGS) entry which is preliminary data.</text>
</comment>
<dbReference type="GO" id="GO:0005737">
    <property type="term" value="C:cytoplasm"/>
    <property type="evidence" value="ECO:0007669"/>
    <property type="project" value="TreeGrafter"/>
</dbReference>
<dbReference type="Gene3D" id="1.10.1200.10">
    <property type="entry name" value="ACP-like"/>
    <property type="match status" value="1"/>
</dbReference>
<dbReference type="SUPFAM" id="SSF52777">
    <property type="entry name" value="CoA-dependent acyltransferases"/>
    <property type="match status" value="2"/>
</dbReference>